<dbReference type="EMBL" id="JAWPEI010000003">
    <property type="protein sequence ID" value="KAK4731289.1"/>
    <property type="molecule type" value="Genomic_DNA"/>
</dbReference>
<keyword evidence="2" id="KW-0175">Coiled coil</keyword>
<evidence type="ECO:0000313" key="4">
    <source>
        <dbReference type="EMBL" id="KAK4707405.1"/>
    </source>
</evidence>
<dbReference type="AlphaFoldDB" id="A0AAV9M014"/>
<dbReference type="InterPro" id="IPR013087">
    <property type="entry name" value="Znf_C2H2_type"/>
</dbReference>
<keyword evidence="6" id="KW-1185">Reference proteome</keyword>
<keyword evidence="1" id="KW-0862">Zinc</keyword>
<dbReference type="PANTHER" id="PTHR33248">
    <property type="entry name" value="ZINC ION-BINDING PROTEIN"/>
    <property type="match status" value="1"/>
</dbReference>
<evidence type="ECO:0000313" key="5">
    <source>
        <dbReference type="EMBL" id="KAK4731289.1"/>
    </source>
</evidence>
<sequence>MSESSYDSTSNSMMMTYFCGEMARCFTSRTPLNPRRRFHSCSKPKVILLYYSYQTENCGFWRWEDSSSGNSSIEVNLLKSKLEVATLKIENLRESLNAVKIERDNLKKKLENLESLNYFEVNKSRNLKAKVSKL</sequence>
<evidence type="ECO:0000256" key="1">
    <source>
        <dbReference type="PROSITE-ProRule" id="PRU00042"/>
    </source>
</evidence>
<evidence type="ECO:0000313" key="6">
    <source>
        <dbReference type="Proteomes" id="UP001311915"/>
    </source>
</evidence>
<feature type="coiled-coil region" evidence="2">
    <location>
        <begin position="75"/>
        <end position="116"/>
    </location>
</feature>
<dbReference type="GO" id="GO:0008270">
    <property type="term" value="F:zinc ion binding"/>
    <property type="evidence" value="ECO:0007669"/>
    <property type="project" value="UniProtKB-KW"/>
</dbReference>
<comment type="caution">
    <text evidence="5">The sequence shown here is derived from an EMBL/GenBank/DDBJ whole genome shotgun (WGS) entry which is preliminary data.</text>
</comment>
<proteinExistence type="predicted"/>
<dbReference type="Proteomes" id="UP001311915">
    <property type="component" value="Unassembled WGS sequence"/>
</dbReference>
<keyword evidence="1" id="KW-0863">Zinc-finger</keyword>
<keyword evidence="1" id="KW-0479">Metal-binding</keyword>
<evidence type="ECO:0000259" key="3">
    <source>
        <dbReference type="PROSITE" id="PS50157"/>
    </source>
</evidence>
<dbReference type="PROSITE" id="PS50157">
    <property type="entry name" value="ZINC_FINGER_C2H2_2"/>
    <property type="match status" value="1"/>
</dbReference>
<feature type="domain" description="C2H2-type" evidence="3">
    <location>
        <begin position="17"/>
        <end position="44"/>
    </location>
</feature>
<dbReference type="EMBL" id="JAWPEI010000016">
    <property type="protein sequence ID" value="KAK4707405.1"/>
    <property type="molecule type" value="Genomic_DNA"/>
</dbReference>
<accession>A0AAV9M014</accession>
<gene>
    <name evidence="5" type="ORF">R3W88_024277</name>
    <name evidence="4" type="ORF">R3W88_033051</name>
</gene>
<name>A0AAV9M014_9SOLN</name>
<organism evidence="5 6">
    <name type="scientific">Solanum pinnatisectum</name>
    <name type="common">tansyleaf nightshade</name>
    <dbReference type="NCBI Taxonomy" id="50273"/>
    <lineage>
        <taxon>Eukaryota</taxon>
        <taxon>Viridiplantae</taxon>
        <taxon>Streptophyta</taxon>
        <taxon>Embryophyta</taxon>
        <taxon>Tracheophyta</taxon>
        <taxon>Spermatophyta</taxon>
        <taxon>Magnoliopsida</taxon>
        <taxon>eudicotyledons</taxon>
        <taxon>Gunneridae</taxon>
        <taxon>Pentapetalae</taxon>
        <taxon>asterids</taxon>
        <taxon>lamiids</taxon>
        <taxon>Solanales</taxon>
        <taxon>Solanaceae</taxon>
        <taxon>Solanoideae</taxon>
        <taxon>Solaneae</taxon>
        <taxon>Solanum</taxon>
    </lineage>
</organism>
<reference evidence="5 6" key="1">
    <citation type="submission" date="2023-10" db="EMBL/GenBank/DDBJ databases">
        <title>Genome-Wide Identification Analysis in wild type Solanum Pinnatisectum Reveals Some Genes Defensing Phytophthora Infestans.</title>
        <authorList>
            <person name="Sun C."/>
        </authorList>
    </citation>
    <scope>NUCLEOTIDE SEQUENCE [LARGE SCALE GENOMIC DNA]</scope>
    <source>
        <strain evidence="5">LQN</strain>
        <tissue evidence="5">Leaf</tissue>
    </source>
</reference>
<protein>
    <recommendedName>
        <fullName evidence="3">C2H2-type domain-containing protein</fullName>
    </recommendedName>
</protein>
<evidence type="ECO:0000256" key="2">
    <source>
        <dbReference type="SAM" id="Coils"/>
    </source>
</evidence>